<dbReference type="PANTHER" id="PTHR11814">
    <property type="entry name" value="SULFATE TRANSPORTER"/>
    <property type="match status" value="1"/>
</dbReference>
<evidence type="ECO:0000313" key="7">
    <source>
        <dbReference type="EMBL" id="KIH51206.1"/>
    </source>
</evidence>
<evidence type="ECO:0000313" key="8">
    <source>
        <dbReference type="Proteomes" id="UP000054047"/>
    </source>
</evidence>
<sequence>TFFFNPPALLSIQTILDSYAIFLFSLCAHIKAVSCAEKGQKFNKKQEFLCFSLISLIGSPFGLLPPLSGRDSSQVSKESRNFSLLSNLLSTIWMAPVLYFVQSTVFQWIPESAVIALIIASISDFWTDLRHIRVLFLSQVCDAVISTCALLAAVFIPNLCMAFLVSIACALLSISLRTHWPNCEVLVRVADNYFGEEKRYEGECPDSPLRILRLSSPLIFINCETVRKAIREQAVAVK</sequence>
<keyword evidence="2 5" id="KW-0812">Transmembrane</keyword>
<keyword evidence="8" id="KW-1185">Reference proteome</keyword>
<protein>
    <recommendedName>
        <fullName evidence="6">SLC26A/SulP transporter domain-containing protein</fullName>
    </recommendedName>
</protein>
<feature type="transmembrane region" description="Helical" evidence="5">
    <location>
        <begin position="143"/>
        <end position="172"/>
    </location>
</feature>
<evidence type="ECO:0000256" key="1">
    <source>
        <dbReference type="ARBA" id="ARBA00004141"/>
    </source>
</evidence>
<accession>A0A0C2G2B6</accession>
<proteinExistence type="predicted"/>
<dbReference type="Pfam" id="PF00916">
    <property type="entry name" value="Sulfate_transp"/>
    <property type="match status" value="1"/>
</dbReference>
<feature type="transmembrane region" description="Helical" evidence="5">
    <location>
        <begin position="48"/>
        <end position="64"/>
    </location>
</feature>
<keyword evidence="3 5" id="KW-1133">Transmembrane helix</keyword>
<reference evidence="7 8" key="1">
    <citation type="submission" date="2013-12" db="EMBL/GenBank/DDBJ databases">
        <title>Draft genome of the parsitic nematode Ancylostoma duodenale.</title>
        <authorList>
            <person name="Mitreva M."/>
        </authorList>
    </citation>
    <scope>NUCLEOTIDE SEQUENCE [LARGE SCALE GENOMIC DNA]</scope>
    <source>
        <strain evidence="7 8">Zhejiang</strain>
    </source>
</reference>
<feature type="transmembrane region" description="Helical" evidence="5">
    <location>
        <begin position="84"/>
        <end position="101"/>
    </location>
</feature>
<evidence type="ECO:0000256" key="4">
    <source>
        <dbReference type="ARBA" id="ARBA00023136"/>
    </source>
</evidence>
<dbReference type="InterPro" id="IPR001902">
    <property type="entry name" value="SLC26A/SulP_fam"/>
</dbReference>
<feature type="domain" description="SLC26A/SulP transporter" evidence="6">
    <location>
        <begin position="13"/>
        <end position="146"/>
    </location>
</feature>
<dbReference type="AlphaFoldDB" id="A0A0C2G2B6"/>
<dbReference type="Proteomes" id="UP000054047">
    <property type="component" value="Unassembled WGS sequence"/>
</dbReference>
<keyword evidence="4 5" id="KW-0472">Membrane</keyword>
<dbReference type="GO" id="GO:0016020">
    <property type="term" value="C:membrane"/>
    <property type="evidence" value="ECO:0007669"/>
    <property type="project" value="UniProtKB-SubCell"/>
</dbReference>
<organism evidence="7 8">
    <name type="scientific">Ancylostoma duodenale</name>
    <dbReference type="NCBI Taxonomy" id="51022"/>
    <lineage>
        <taxon>Eukaryota</taxon>
        <taxon>Metazoa</taxon>
        <taxon>Ecdysozoa</taxon>
        <taxon>Nematoda</taxon>
        <taxon>Chromadorea</taxon>
        <taxon>Rhabditida</taxon>
        <taxon>Rhabditina</taxon>
        <taxon>Rhabditomorpha</taxon>
        <taxon>Strongyloidea</taxon>
        <taxon>Ancylostomatidae</taxon>
        <taxon>Ancylostomatinae</taxon>
        <taxon>Ancylostoma</taxon>
    </lineage>
</organism>
<gene>
    <name evidence="7" type="ORF">ANCDUO_18710</name>
</gene>
<comment type="subcellular location">
    <subcellularLocation>
        <location evidence="1">Membrane</location>
        <topology evidence="1">Multi-pass membrane protein</topology>
    </subcellularLocation>
</comment>
<evidence type="ECO:0000256" key="3">
    <source>
        <dbReference type="ARBA" id="ARBA00022989"/>
    </source>
</evidence>
<dbReference type="InterPro" id="IPR011547">
    <property type="entry name" value="SLC26A/SulP_dom"/>
</dbReference>
<feature type="non-terminal residue" evidence="7">
    <location>
        <position position="1"/>
    </location>
</feature>
<feature type="non-terminal residue" evidence="7">
    <location>
        <position position="238"/>
    </location>
</feature>
<dbReference type="GO" id="GO:0055085">
    <property type="term" value="P:transmembrane transport"/>
    <property type="evidence" value="ECO:0007669"/>
    <property type="project" value="InterPro"/>
</dbReference>
<evidence type="ECO:0000256" key="2">
    <source>
        <dbReference type="ARBA" id="ARBA00022692"/>
    </source>
</evidence>
<evidence type="ECO:0000256" key="5">
    <source>
        <dbReference type="SAM" id="Phobius"/>
    </source>
</evidence>
<name>A0A0C2G2B6_9BILA</name>
<dbReference type="OrthoDB" id="288203at2759"/>
<evidence type="ECO:0000259" key="6">
    <source>
        <dbReference type="Pfam" id="PF00916"/>
    </source>
</evidence>
<dbReference type="EMBL" id="KN747286">
    <property type="protein sequence ID" value="KIH51206.1"/>
    <property type="molecule type" value="Genomic_DNA"/>
</dbReference>
<feature type="transmembrane region" description="Helical" evidence="5">
    <location>
        <begin position="108"/>
        <end position="127"/>
    </location>
</feature>